<accession>A0A3E1NF90</accession>
<keyword evidence="5" id="KW-1185">Reference proteome</keyword>
<dbReference type="Gene3D" id="3.55.50.30">
    <property type="match status" value="1"/>
</dbReference>
<dbReference type="Proteomes" id="UP000261284">
    <property type="component" value="Unassembled WGS sequence"/>
</dbReference>
<dbReference type="PANTHER" id="PTHR30273:SF2">
    <property type="entry name" value="PROTEIN FECR"/>
    <property type="match status" value="1"/>
</dbReference>
<keyword evidence="1" id="KW-0472">Membrane</keyword>
<dbReference type="InterPro" id="IPR032508">
    <property type="entry name" value="FecR_C"/>
</dbReference>
<dbReference type="AlphaFoldDB" id="A0A3E1NF90"/>
<organism evidence="4 5">
    <name type="scientific">Deminuibacter soli</name>
    <dbReference type="NCBI Taxonomy" id="2291815"/>
    <lineage>
        <taxon>Bacteria</taxon>
        <taxon>Pseudomonadati</taxon>
        <taxon>Bacteroidota</taxon>
        <taxon>Chitinophagia</taxon>
        <taxon>Chitinophagales</taxon>
        <taxon>Chitinophagaceae</taxon>
        <taxon>Deminuibacter</taxon>
    </lineage>
</organism>
<keyword evidence="1" id="KW-0812">Transmembrane</keyword>
<dbReference type="Pfam" id="PF04773">
    <property type="entry name" value="FecR"/>
    <property type="match status" value="1"/>
</dbReference>
<keyword evidence="1" id="KW-1133">Transmembrane helix</keyword>
<dbReference type="PIRSF" id="PIRSF018266">
    <property type="entry name" value="FecR"/>
    <property type="match status" value="1"/>
</dbReference>
<dbReference type="Gene3D" id="2.60.120.1440">
    <property type="match status" value="1"/>
</dbReference>
<proteinExistence type="predicted"/>
<comment type="caution">
    <text evidence="4">The sequence shown here is derived from an EMBL/GenBank/DDBJ whole genome shotgun (WGS) entry which is preliminary data.</text>
</comment>
<evidence type="ECO:0000259" key="3">
    <source>
        <dbReference type="Pfam" id="PF16344"/>
    </source>
</evidence>
<name>A0A3E1NF90_9BACT</name>
<dbReference type="GO" id="GO:0016989">
    <property type="term" value="F:sigma factor antagonist activity"/>
    <property type="evidence" value="ECO:0007669"/>
    <property type="project" value="TreeGrafter"/>
</dbReference>
<evidence type="ECO:0000313" key="5">
    <source>
        <dbReference type="Proteomes" id="UP000261284"/>
    </source>
</evidence>
<dbReference type="RefSeq" id="WP_116848834.1">
    <property type="nucleotide sequence ID" value="NZ_QTJU01000008.1"/>
</dbReference>
<evidence type="ECO:0000256" key="1">
    <source>
        <dbReference type="SAM" id="Phobius"/>
    </source>
</evidence>
<dbReference type="OrthoDB" id="663025at2"/>
<evidence type="ECO:0000259" key="2">
    <source>
        <dbReference type="Pfam" id="PF04773"/>
    </source>
</evidence>
<sequence length="346" mass="37643">MSNKELLHLLDQFLAGKLSPEEQVLFDDWYAKHTAGPGALSEAGNDAGTAAFKSSLLQAILKKIHGRRKAKLFRLYAVRVAACVCVAAGIYLFVRNNDKQAGAENAVAGNAVGQTAVLQRVYNNGIKAKEYILADGSVVQLSAKSEMVYSSDFNKTGRTVLLKGKAHFKVAQNSSHLFTVFSGSISTTALGTVFSVNAFDSAKNIRVALYAGKVVIKHTTPGKGFADVYLKPGQSFNLNNTAGVVRVTQTADEETALPGIEENKAYFATGYEHVFEQTPLDSVLHALESGYHTVIRFRKKDIQDIHFSGVIVKSDSLSQVMKRIAVLHNVHFINTAGNEFMMQKNP</sequence>
<feature type="domain" description="Protein FecR C-terminal" evidence="3">
    <location>
        <begin position="274"/>
        <end position="338"/>
    </location>
</feature>
<dbReference type="InterPro" id="IPR012373">
    <property type="entry name" value="Ferrdict_sens_TM"/>
</dbReference>
<dbReference type="EMBL" id="QTJU01000008">
    <property type="protein sequence ID" value="RFM26630.1"/>
    <property type="molecule type" value="Genomic_DNA"/>
</dbReference>
<dbReference type="InterPro" id="IPR006860">
    <property type="entry name" value="FecR"/>
</dbReference>
<reference evidence="4 5" key="1">
    <citation type="submission" date="2018-08" db="EMBL/GenBank/DDBJ databases">
        <title>Chitinophagaceae sp. K23C18032701, a novel bacterium isolated from forest soil.</title>
        <authorList>
            <person name="Wang C."/>
        </authorList>
    </citation>
    <scope>NUCLEOTIDE SEQUENCE [LARGE SCALE GENOMIC DNA]</scope>
    <source>
        <strain evidence="4 5">K23C18032701</strain>
    </source>
</reference>
<dbReference type="Pfam" id="PF16344">
    <property type="entry name" value="FecR_C"/>
    <property type="match status" value="1"/>
</dbReference>
<feature type="transmembrane region" description="Helical" evidence="1">
    <location>
        <begin position="72"/>
        <end position="94"/>
    </location>
</feature>
<dbReference type="PANTHER" id="PTHR30273">
    <property type="entry name" value="PERIPLASMIC SIGNAL SENSOR AND SIGMA FACTOR ACTIVATOR FECR-RELATED"/>
    <property type="match status" value="1"/>
</dbReference>
<evidence type="ECO:0000313" key="4">
    <source>
        <dbReference type="EMBL" id="RFM26630.1"/>
    </source>
</evidence>
<protein>
    <submittedName>
        <fullName evidence="4">FecR family protein</fullName>
    </submittedName>
</protein>
<gene>
    <name evidence="4" type="ORF">DXN05_18840</name>
</gene>
<feature type="domain" description="FecR protein" evidence="2">
    <location>
        <begin position="130"/>
        <end position="214"/>
    </location>
</feature>